<sequence length="70" mass="8446">MINERIKELFVKYLDNAYNIDQEIKQLIDTQDEQYTKKSLLTKLIHKQTKFAEWGAIDLQAAYRRKLKNE</sequence>
<keyword evidence="2" id="KW-1185">Reference proteome</keyword>
<reference evidence="1 2" key="1">
    <citation type="journal article" date="2018" name="Sci. Rep.">
        <title>Genomic signatures of local adaptation to the degree of environmental predictability in rotifers.</title>
        <authorList>
            <person name="Franch-Gras L."/>
            <person name="Hahn C."/>
            <person name="Garcia-Roger E.M."/>
            <person name="Carmona M.J."/>
            <person name="Serra M."/>
            <person name="Gomez A."/>
        </authorList>
    </citation>
    <scope>NUCLEOTIDE SEQUENCE [LARGE SCALE GENOMIC DNA]</scope>
    <source>
        <strain evidence="1">HYR1</strain>
    </source>
</reference>
<evidence type="ECO:0000313" key="2">
    <source>
        <dbReference type="Proteomes" id="UP000276133"/>
    </source>
</evidence>
<comment type="caution">
    <text evidence="1">The sequence shown here is derived from an EMBL/GenBank/DDBJ whole genome shotgun (WGS) entry which is preliminary data.</text>
</comment>
<accession>A0A3M7PJ61</accession>
<protein>
    <submittedName>
        <fullName evidence="1">Uncharacterized protein</fullName>
    </submittedName>
</protein>
<name>A0A3M7PJ61_BRAPC</name>
<proteinExistence type="predicted"/>
<evidence type="ECO:0000313" key="1">
    <source>
        <dbReference type="EMBL" id="RMZ99112.1"/>
    </source>
</evidence>
<dbReference type="Proteomes" id="UP000276133">
    <property type="component" value="Unassembled WGS sequence"/>
</dbReference>
<gene>
    <name evidence="1" type="ORF">BpHYR1_050078</name>
</gene>
<dbReference type="EMBL" id="REGN01010405">
    <property type="protein sequence ID" value="RMZ99112.1"/>
    <property type="molecule type" value="Genomic_DNA"/>
</dbReference>
<dbReference type="AlphaFoldDB" id="A0A3M7PJ61"/>
<organism evidence="1 2">
    <name type="scientific">Brachionus plicatilis</name>
    <name type="common">Marine rotifer</name>
    <name type="synonym">Brachionus muelleri</name>
    <dbReference type="NCBI Taxonomy" id="10195"/>
    <lineage>
        <taxon>Eukaryota</taxon>
        <taxon>Metazoa</taxon>
        <taxon>Spiralia</taxon>
        <taxon>Gnathifera</taxon>
        <taxon>Rotifera</taxon>
        <taxon>Eurotatoria</taxon>
        <taxon>Monogononta</taxon>
        <taxon>Pseudotrocha</taxon>
        <taxon>Ploima</taxon>
        <taxon>Brachionidae</taxon>
        <taxon>Brachionus</taxon>
    </lineage>
</organism>